<dbReference type="Gene3D" id="3.90.226.10">
    <property type="entry name" value="2-enoyl-CoA Hydratase, Chain A, domain 1"/>
    <property type="match status" value="2"/>
</dbReference>
<evidence type="ECO:0000313" key="9">
    <source>
        <dbReference type="Proteomes" id="UP000224634"/>
    </source>
</evidence>
<sequence>MAGTVPYPVIAAKLDLRQDIFKGNLKSWDPVLERFQNALEYVSGEGDARSQRLHHERGQLLARDRISLLLDHDSPFLELAPFAGFELDSTPAASLIAGIGKVSGQACMIISHIPSIKGGSWNDTDIENLVLKHNRVTQIATENSLPIIGLVQAAGAYLPQQFKVFHRAGEMFRDLSRRSERGIPSCSVVFGSSTAGGAYLPGLSDYTIFVKKQAQVFLGGPPLVKMATGEVIDAETLGGADMHATVTGLADQIATDEFDAVRKAREWVRSLQPQRITAPNRGEPLAPRYPPEDLLSLVNTDIRKPFDMGEVTLRLVDDSRMAIFKPTYGKNLLTCWAEIHGFRVGIIGNQTPVIHPDEASKGAQFIRLCNQRNMPIVYLHNVTGFMVGSKAEREAIIKKGAQFVAAVSCSKVPQISVILGSSYGAGNYAMCGRAYQPRFLFTWPSGRCSVMGPDQLAGVMQIVQTGSAAKKQKEGRSGAPSPEVTAKQAAGIEKFRQKVEQESQAYYTSANLLDDGIIDPRDTRDVLGMCLNVVYLDSVKGAESQQGLARL</sequence>
<evidence type="ECO:0000256" key="3">
    <source>
        <dbReference type="ARBA" id="ARBA00031237"/>
    </source>
</evidence>
<dbReference type="FunFam" id="3.90.226.10:FF:000021">
    <property type="entry name" value="Acetyl-CoA carboxylase carboxyltransferase subunit"/>
    <property type="match status" value="1"/>
</dbReference>
<evidence type="ECO:0000256" key="1">
    <source>
        <dbReference type="ARBA" id="ARBA00025711"/>
    </source>
</evidence>
<feature type="domain" description="CoA carboxyltransferase C-terminal" evidence="7">
    <location>
        <begin position="290"/>
        <end position="551"/>
    </location>
</feature>
<keyword evidence="9" id="KW-1185">Reference proteome</keyword>
<dbReference type="EMBL" id="PDNA01000150">
    <property type="protein sequence ID" value="PGH09903.1"/>
    <property type="molecule type" value="Genomic_DNA"/>
</dbReference>
<feature type="domain" description="CoA carboxyltransferase N-terminal" evidence="6">
    <location>
        <begin position="27"/>
        <end position="283"/>
    </location>
</feature>
<proteinExistence type="predicted"/>
<comment type="pathway">
    <text evidence="1">Amino-acid degradation; L-leucine degradation; (S)-3-hydroxy-3-methylglutaryl-CoA from 3-isovaleryl-CoA: step 2/3.</text>
</comment>
<dbReference type="EC" id="6.4.1.4" evidence="2"/>
<reference evidence="8 9" key="1">
    <citation type="submission" date="2017-10" db="EMBL/GenBank/DDBJ databases">
        <title>Comparative genomics in systemic dimorphic fungi from Ajellomycetaceae.</title>
        <authorList>
            <person name="Munoz J.F."/>
            <person name="Mcewen J.G."/>
            <person name="Clay O.K."/>
            <person name="Cuomo C.A."/>
        </authorList>
    </citation>
    <scope>NUCLEOTIDE SEQUENCE [LARGE SCALE GENOMIC DNA]</scope>
    <source>
        <strain evidence="8 9">UAMH7299</strain>
    </source>
</reference>
<dbReference type="Proteomes" id="UP000224634">
    <property type="component" value="Unassembled WGS sequence"/>
</dbReference>
<accession>A0A2B7XM76</accession>
<dbReference type="OrthoDB" id="439921at2759"/>
<dbReference type="InterPro" id="IPR011763">
    <property type="entry name" value="COA_CT_C"/>
</dbReference>
<organism evidence="8 9">
    <name type="scientific">Polytolypa hystricis (strain UAMH7299)</name>
    <dbReference type="NCBI Taxonomy" id="1447883"/>
    <lineage>
        <taxon>Eukaryota</taxon>
        <taxon>Fungi</taxon>
        <taxon>Dikarya</taxon>
        <taxon>Ascomycota</taxon>
        <taxon>Pezizomycotina</taxon>
        <taxon>Eurotiomycetes</taxon>
        <taxon>Eurotiomycetidae</taxon>
        <taxon>Onygenales</taxon>
        <taxon>Onygenales incertae sedis</taxon>
        <taxon>Polytolypa</taxon>
    </lineage>
</organism>
<dbReference type="UniPathway" id="UPA00363">
    <property type="reaction ID" value="UER00861"/>
</dbReference>
<dbReference type="GO" id="GO:0006552">
    <property type="term" value="P:L-leucine catabolic process"/>
    <property type="evidence" value="ECO:0007669"/>
    <property type="project" value="UniProtKB-UniPathway"/>
</dbReference>
<dbReference type="AlphaFoldDB" id="A0A2B7XM76"/>
<name>A0A2B7XM76_POLH7</name>
<dbReference type="InterPro" id="IPR034733">
    <property type="entry name" value="AcCoA_carboxyl_beta"/>
</dbReference>
<dbReference type="PANTHER" id="PTHR22855">
    <property type="entry name" value="ACETYL, PROPIONYL, PYRUVATE, AND GLUTACONYL CARBOXYLASE-RELATED"/>
    <property type="match status" value="1"/>
</dbReference>
<comment type="caution">
    <text evidence="8">The sequence shown here is derived from an EMBL/GenBank/DDBJ whole genome shotgun (WGS) entry which is preliminary data.</text>
</comment>
<dbReference type="InterPro" id="IPR011762">
    <property type="entry name" value="COA_CT_N"/>
</dbReference>
<dbReference type="PROSITE" id="PS50980">
    <property type="entry name" value="COA_CT_NTER"/>
    <property type="match status" value="1"/>
</dbReference>
<dbReference type="SUPFAM" id="SSF52096">
    <property type="entry name" value="ClpP/crotonase"/>
    <property type="match status" value="2"/>
</dbReference>
<dbReference type="FunFam" id="3.90.226.10:FF:000030">
    <property type="entry name" value="Acetyl-CoA carboxylase carboxyltransferase subunit"/>
    <property type="match status" value="1"/>
</dbReference>
<comment type="catalytic activity">
    <reaction evidence="5">
        <text>3-methylbut-2-enoyl-CoA + hydrogencarbonate + ATP = 3-methyl-(2E)-glutaconyl-CoA + ADP + phosphate + H(+)</text>
        <dbReference type="Rhea" id="RHEA:13589"/>
        <dbReference type="ChEBI" id="CHEBI:15378"/>
        <dbReference type="ChEBI" id="CHEBI:17544"/>
        <dbReference type="ChEBI" id="CHEBI:30616"/>
        <dbReference type="ChEBI" id="CHEBI:43474"/>
        <dbReference type="ChEBI" id="CHEBI:57344"/>
        <dbReference type="ChEBI" id="CHEBI:57346"/>
        <dbReference type="ChEBI" id="CHEBI:456216"/>
        <dbReference type="EC" id="6.4.1.4"/>
    </reaction>
</comment>
<dbReference type="InterPro" id="IPR029045">
    <property type="entry name" value="ClpP/crotonase-like_dom_sf"/>
</dbReference>
<evidence type="ECO:0000313" key="8">
    <source>
        <dbReference type="EMBL" id="PGH09903.1"/>
    </source>
</evidence>
<dbReference type="PANTHER" id="PTHR22855:SF46">
    <property type="entry name" value="METHYLCROTONOYL-COA CARBOXYLASE"/>
    <property type="match status" value="1"/>
</dbReference>
<evidence type="ECO:0000259" key="6">
    <source>
        <dbReference type="PROSITE" id="PS50980"/>
    </source>
</evidence>
<gene>
    <name evidence="8" type="ORF">AJ80_07613</name>
</gene>
<dbReference type="STRING" id="1447883.A0A2B7XM76"/>
<dbReference type="InterPro" id="IPR045190">
    <property type="entry name" value="MCCB/AccD1-like"/>
</dbReference>
<dbReference type="GO" id="GO:0004485">
    <property type="term" value="F:methylcrotonoyl-CoA carboxylase activity"/>
    <property type="evidence" value="ECO:0007669"/>
    <property type="project" value="UniProtKB-EC"/>
</dbReference>
<dbReference type="PROSITE" id="PS50989">
    <property type="entry name" value="COA_CT_CTER"/>
    <property type="match status" value="1"/>
</dbReference>
<protein>
    <recommendedName>
        <fullName evidence="2">methylcrotonoyl-CoA carboxylase</fullName>
        <ecNumber evidence="2">6.4.1.4</ecNumber>
    </recommendedName>
    <alternativeName>
        <fullName evidence="4">3-methylcrotonyl-CoA carboxylase 2</fullName>
    </alternativeName>
    <alternativeName>
        <fullName evidence="3">3-methylcrotonyl-CoA:carbon dioxide ligase subunit beta</fullName>
    </alternativeName>
</protein>
<evidence type="ECO:0000256" key="5">
    <source>
        <dbReference type="ARBA" id="ARBA00052347"/>
    </source>
</evidence>
<evidence type="ECO:0000256" key="2">
    <source>
        <dbReference type="ARBA" id="ARBA00026116"/>
    </source>
</evidence>
<dbReference type="Pfam" id="PF01039">
    <property type="entry name" value="Carboxyl_trans"/>
    <property type="match status" value="1"/>
</dbReference>
<evidence type="ECO:0000256" key="4">
    <source>
        <dbReference type="ARBA" id="ARBA00031404"/>
    </source>
</evidence>
<evidence type="ECO:0000259" key="7">
    <source>
        <dbReference type="PROSITE" id="PS50989"/>
    </source>
</evidence>